<dbReference type="EMBL" id="JANPWB010000014">
    <property type="protein sequence ID" value="KAJ1095947.1"/>
    <property type="molecule type" value="Genomic_DNA"/>
</dbReference>
<feature type="compositionally biased region" description="Polar residues" evidence="1">
    <location>
        <begin position="392"/>
        <end position="402"/>
    </location>
</feature>
<comment type="caution">
    <text evidence="3">The sequence shown here is derived from an EMBL/GenBank/DDBJ whole genome shotgun (WGS) entry which is preliminary data.</text>
</comment>
<keyword evidence="2" id="KW-0812">Transmembrane</keyword>
<organism evidence="3 4">
    <name type="scientific">Pleurodeles waltl</name>
    <name type="common">Iberian ribbed newt</name>
    <dbReference type="NCBI Taxonomy" id="8319"/>
    <lineage>
        <taxon>Eukaryota</taxon>
        <taxon>Metazoa</taxon>
        <taxon>Chordata</taxon>
        <taxon>Craniata</taxon>
        <taxon>Vertebrata</taxon>
        <taxon>Euteleostomi</taxon>
        <taxon>Amphibia</taxon>
        <taxon>Batrachia</taxon>
        <taxon>Caudata</taxon>
        <taxon>Salamandroidea</taxon>
        <taxon>Salamandridae</taxon>
        <taxon>Pleurodelinae</taxon>
        <taxon>Pleurodeles</taxon>
    </lineage>
</organism>
<feature type="compositionally biased region" description="Polar residues" evidence="1">
    <location>
        <begin position="524"/>
        <end position="533"/>
    </location>
</feature>
<keyword evidence="4" id="KW-1185">Reference proteome</keyword>
<feature type="region of interest" description="Disordered" evidence="1">
    <location>
        <begin position="637"/>
        <end position="657"/>
    </location>
</feature>
<feature type="compositionally biased region" description="Polar residues" evidence="1">
    <location>
        <begin position="506"/>
        <end position="517"/>
    </location>
</feature>
<dbReference type="AlphaFoldDB" id="A0AAV7LXQ2"/>
<feature type="compositionally biased region" description="Pro residues" evidence="1">
    <location>
        <begin position="473"/>
        <end position="489"/>
    </location>
</feature>
<feature type="region of interest" description="Disordered" evidence="1">
    <location>
        <begin position="379"/>
        <end position="428"/>
    </location>
</feature>
<accession>A0AAV7LXQ2</accession>
<proteinExistence type="predicted"/>
<name>A0AAV7LXQ2_PLEWA</name>
<evidence type="ECO:0000256" key="1">
    <source>
        <dbReference type="SAM" id="MobiDB-lite"/>
    </source>
</evidence>
<evidence type="ECO:0000313" key="4">
    <source>
        <dbReference type="Proteomes" id="UP001066276"/>
    </source>
</evidence>
<protein>
    <recommendedName>
        <fullName evidence="5">EGF-like domain-containing protein</fullName>
    </recommendedName>
</protein>
<dbReference type="Proteomes" id="UP001066276">
    <property type="component" value="Chromosome 10"/>
</dbReference>
<evidence type="ECO:0000313" key="3">
    <source>
        <dbReference type="EMBL" id="KAJ1095947.1"/>
    </source>
</evidence>
<feature type="compositionally biased region" description="Basic and acidic residues" evidence="1">
    <location>
        <begin position="184"/>
        <end position="195"/>
    </location>
</feature>
<feature type="transmembrane region" description="Helical" evidence="2">
    <location>
        <begin position="868"/>
        <end position="891"/>
    </location>
</feature>
<keyword evidence="2" id="KW-1133">Transmembrane helix</keyword>
<feature type="region of interest" description="Disordered" evidence="1">
    <location>
        <begin position="61"/>
        <end position="100"/>
    </location>
</feature>
<gene>
    <name evidence="3" type="ORF">NDU88_001097</name>
</gene>
<feature type="compositionally biased region" description="Low complexity" evidence="1">
    <location>
        <begin position="255"/>
        <end position="273"/>
    </location>
</feature>
<sequence>MGDGLDKLRGAVGPVKVISVPQRISKPRRTAPSLLPSANMHGGLMVTTPTHLPGKRLNKWVRKPLPSPPESSHTGMELSVKAAQKPHPGPPWRERTGSLPGALPQEYSEWSKIAPAQARAPKDIAKQLGRGPSAARKSPGWQGQMGRKGCNQQVCAGSTSIPRNPSTRPASFTHAPVSMATRSLRQEPDSSEKTHQSGPEWNVQHVRDGGVTDHASASRLEGANGRTGTDDLQFLTQAGPGRASKVRGLLEPQGLSRSAPSSLLASADSLPRSTDTREFVQPVGMATGASKSETLAQEKAKTTYSSRGLRLQKAELQATKLLNSRAVGGNAGVNARAQPLGLLQGASFTGGVEHNTLPMSKSFKASARPARTRLARLPVRNDGSRTPPFTPEPTSSCSSTGDVQDALSLEEPSGPYRCPTPTGISQEPFGNLLQLRKATFPESTMASDHGNPPSLEAKGLGGLSVLEPITPVDRPPPKQTSPTKQPPLEPSMLEIHSSSEEPNFWEESSSSPAQNTKLPDETSSEFTLTTNPTGDAEITKSHGLLLATSTGLIRATTPQEEPGTWYPPLAAGTGIPDSPTPEDPELLISTVTGRVTKPLRAEVSSSPRPSGRYLTMTTRSSISIRTTLDHQQSHATSAVTVHPTHKTSLSTSHHATSRGVSERSGRVFIVEDQPPILKAQELNVTFKLALETGFAETFDSVDSLQHQALVLSFEETVSPFYKSVPGFLWLEMLSIREGSVILEYAAIFNAESMNPLMMEHPEHLLNLSRLPDAISAGLWVAGHRVLGVSATDRGADLCAIAYTCLDGFTCAHNRNGNITCTSVCHDGFCKNEGICTHRRGQDPMCQCPVGSDYWFMGVRCDYRMTQQALLGISCGVILSLVLCISAIAYLAMRRFKALLVETKINQTKSSYRRFSRFDDISTRYWSHSQSQSWLGASISSLDNLAYSHSEEVLHLHALESRRGSSLEDADNAGTCSPRSTPHRRPECRPGFHSDWETSCSSFNDPMVDSGKASAISVSSWPMEPIQWTPFPILHQLSAQSPFRTRRPHSYCEGMELVNMERSWTA</sequence>
<reference evidence="3" key="1">
    <citation type="journal article" date="2022" name="bioRxiv">
        <title>Sequencing and chromosome-scale assembly of the giantPleurodeles waltlgenome.</title>
        <authorList>
            <person name="Brown T."/>
            <person name="Elewa A."/>
            <person name="Iarovenko S."/>
            <person name="Subramanian E."/>
            <person name="Araus A.J."/>
            <person name="Petzold A."/>
            <person name="Susuki M."/>
            <person name="Suzuki K.-i.T."/>
            <person name="Hayashi T."/>
            <person name="Toyoda A."/>
            <person name="Oliveira C."/>
            <person name="Osipova E."/>
            <person name="Leigh N.D."/>
            <person name="Simon A."/>
            <person name="Yun M.H."/>
        </authorList>
    </citation>
    <scope>NUCLEOTIDE SEQUENCE</scope>
    <source>
        <strain evidence="3">20211129_DDA</strain>
        <tissue evidence="3">Liver</tissue>
    </source>
</reference>
<feature type="region of interest" description="Disordered" evidence="1">
    <location>
        <begin position="466"/>
        <end position="540"/>
    </location>
</feature>
<feature type="compositionally biased region" description="Polar residues" evidence="1">
    <location>
        <begin position="150"/>
        <end position="170"/>
    </location>
</feature>
<feature type="region of interest" description="Disordered" evidence="1">
    <location>
        <begin position="128"/>
        <end position="206"/>
    </location>
</feature>
<keyword evidence="2" id="KW-0472">Membrane</keyword>
<feature type="region of interest" description="Disordered" evidence="1">
    <location>
        <begin position="964"/>
        <end position="987"/>
    </location>
</feature>
<evidence type="ECO:0008006" key="5">
    <source>
        <dbReference type="Google" id="ProtNLM"/>
    </source>
</evidence>
<feature type="region of interest" description="Disordered" evidence="1">
    <location>
        <begin position="253"/>
        <end position="275"/>
    </location>
</feature>
<evidence type="ECO:0000256" key="2">
    <source>
        <dbReference type="SAM" id="Phobius"/>
    </source>
</evidence>